<evidence type="ECO:0000256" key="1">
    <source>
        <dbReference type="ARBA" id="ARBA00001478"/>
    </source>
</evidence>
<evidence type="ECO:0000256" key="14">
    <source>
        <dbReference type="SAM" id="MobiDB-lite"/>
    </source>
</evidence>
<dbReference type="Pfam" id="PF13692">
    <property type="entry name" value="Glyco_trans_1_4"/>
    <property type="match status" value="1"/>
</dbReference>
<dbReference type="GeneID" id="110799648"/>
<dbReference type="PANTHER" id="PTHR45825">
    <property type="entry name" value="GRANULE-BOUND STARCH SYNTHASE 1, CHLOROPLASTIC/AMYLOPLASTIC"/>
    <property type="match status" value="1"/>
</dbReference>
<dbReference type="FunFam" id="3.40.50.2000:FF:000048">
    <property type="entry name" value="Starch synthase, chloroplastic/amyloplastic"/>
    <property type="match status" value="1"/>
</dbReference>
<keyword evidence="8" id="KW-0934">Plastid</keyword>
<keyword evidence="13" id="KW-0035">Amyloplast</keyword>
<keyword evidence="11" id="KW-0750">Starch biosynthesis</keyword>
<comment type="catalytic activity">
    <reaction evidence="1">
        <text>[(1-&gt;4)-alpha-D-glucosyl](n) + ADP-alpha-D-glucose = [(1-&gt;4)-alpha-D-glucosyl](n+1) + ADP + H(+)</text>
        <dbReference type="Rhea" id="RHEA:18189"/>
        <dbReference type="Rhea" id="RHEA-COMP:9584"/>
        <dbReference type="Rhea" id="RHEA-COMP:9587"/>
        <dbReference type="ChEBI" id="CHEBI:15378"/>
        <dbReference type="ChEBI" id="CHEBI:15444"/>
        <dbReference type="ChEBI" id="CHEBI:57498"/>
        <dbReference type="ChEBI" id="CHEBI:456216"/>
        <dbReference type="EC" id="2.4.1.21"/>
    </reaction>
</comment>
<dbReference type="RefSeq" id="XP_021860625.1">
    <property type="nucleotide sequence ID" value="XM_022004933.2"/>
</dbReference>
<dbReference type="InterPro" id="IPR011835">
    <property type="entry name" value="GS/SS"/>
</dbReference>
<dbReference type="GO" id="GO:0010021">
    <property type="term" value="P:amylopectin biosynthetic process"/>
    <property type="evidence" value="ECO:0007669"/>
    <property type="project" value="UniProtKB-ARBA"/>
</dbReference>
<dbReference type="HAMAP" id="MF_00484">
    <property type="entry name" value="Glycogen_synth"/>
    <property type="match status" value="1"/>
</dbReference>
<reference evidence="16" key="1">
    <citation type="journal article" date="2021" name="Nat. Commun.">
        <title>Genomic analyses provide insights into spinach domestication and the genetic basis of agronomic traits.</title>
        <authorList>
            <person name="Cai X."/>
            <person name="Sun X."/>
            <person name="Xu C."/>
            <person name="Sun H."/>
            <person name="Wang X."/>
            <person name="Ge C."/>
            <person name="Zhang Z."/>
            <person name="Wang Q."/>
            <person name="Fei Z."/>
            <person name="Jiao C."/>
            <person name="Wang Q."/>
        </authorList>
    </citation>
    <scope>NUCLEOTIDE SEQUENCE [LARGE SCALE GENOMIC DNA]</scope>
    <source>
        <strain evidence="16">cv. Varoflay</strain>
    </source>
</reference>
<evidence type="ECO:0000256" key="9">
    <source>
        <dbReference type="ARBA" id="ARBA00022676"/>
    </source>
</evidence>
<dbReference type="AlphaFoldDB" id="A0A9R0K7U3"/>
<dbReference type="Proteomes" id="UP000813463">
    <property type="component" value="Chromosome 1"/>
</dbReference>
<keyword evidence="16" id="KW-1185">Reference proteome</keyword>
<evidence type="ECO:0000256" key="13">
    <source>
        <dbReference type="ARBA" id="ARBA00023234"/>
    </source>
</evidence>
<proteinExistence type="inferred from homology"/>
<evidence type="ECO:0000256" key="4">
    <source>
        <dbReference type="ARBA" id="ARBA00004727"/>
    </source>
</evidence>
<dbReference type="OrthoDB" id="512920at2759"/>
<feature type="compositionally biased region" description="Polar residues" evidence="14">
    <location>
        <begin position="152"/>
        <end position="181"/>
    </location>
</feature>
<keyword evidence="7" id="KW-0150">Chloroplast</keyword>
<evidence type="ECO:0000256" key="10">
    <source>
        <dbReference type="ARBA" id="ARBA00022679"/>
    </source>
</evidence>
<dbReference type="GO" id="GO:0009501">
    <property type="term" value="C:amyloplast"/>
    <property type="evidence" value="ECO:0007669"/>
    <property type="project" value="UniProtKB-SubCell"/>
</dbReference>
<comment type="pathway">
    <text evidence="4">Glycan biosynthesis; starch biosynthesis.</text>
</comment>
<evidence type="ECO:0000259" key="15">
    <source>
        <dbReference type="Pfam" id="PF08323"/>
    </source>
</evidence>
<feature type="compositionally biased region" description="Basic and acidic residues" evidence="14">
    <location>
        <begin position="135"/>
        <end position="144"/>
    </location>
</feature>
<dbReference type="GO" id="GO:0009011">
    <property type="term" value="F:alpha-1,4-glucan glucosyltransferase (ADP-glucose donor) activity"/>
    <property type="evidence" value="ECO:0007669"/>
    <property type="project" value="UniProtKB-EC"/>
</dbReference>
<dbReference type="InterPro" id="IPR013534">
    <property type="entry name" value="Starch_synth_cat_dom"/>
</dbReference>
<gene>
    <name evidence="17" type="primary">LOC110799648</name>
</gene>
<evidence type="ECO:0000256" key="6">
    <source>
        <dbReference type="ARBA" id="ARBA00012588"/>
    </source>
</evidence>
<keyword evidence="10" id="KW-0808">Transferase</keyword>
<dbReference type="KEGG" id="soe:110799648"/>
<evidence type="ECO:0000256" key="8">
    <source>
        <dbReference type="ARBA" id="ARBA00022640"/>
    </source>
</evidence>
<evidence type="ECO:0000313" key="16">
    <source>
        <dbReference type="Proteomes" id="UP000813463"/>
    </source>
</evidence>
<feature type="region of interest" description="Disordered" evidence="14">
    <location>
        <begin position="76"/>
        <end position="96"/>
    </location>
</feature>
<evidence type="ECO:0000256" key="5">
    <source>
        <dbReference type="ARBA" id="ARBA00010281"/>
    </source>
</evidence>
<dbReference type="PANTHER" id="PTHR45825:SF2">
    <property type="entry name" value="STARCH SYNTHASE 2, CHLOROPLASTIC_AMYLOPLASTIC"/>
    <property type="match status" value="1"/>
</dbReference>
<feature type="region of interest" description="Disordered" evidence="14">
    <location>
        <begin position="135"/>
        <end position="261"/>
    </location>
</feature>
<dbReference type="Gene3D" id="3.40.50.2000">
    <property type="entry name" value="Glycogen Phosphorylase B"/>
    <property type="match status" value="2"/>
</dbReference>
<dbReference type="GO" id="GO:0019252">
    <property type="term" value="P:starch biosynthetic process"/>
    <property type="evidence" value="ECO:0007669"/>
    <property type="project" value="UniProtKB-KW"/>
</dbReference>
<organism evidence="16 17">
    <name type="scientific">Spinacia oleracea</name>
    <name type="common">Spinach</name>
    <dbReference type="NCBI Taxonomy" id="3562"/>
    <lineage>
        <taxon>Eukaryota</taxon>
        <taxon>Viridiplantae</taxon>
        <taxon>Streptophyta</taxon>
        <taxon>Embryophyta</taxon>
        <taxon>Tracheophyta</taxon>
        <taxon>Spermatophyta</taxon>
        <taxon>Magnoliopsida</taxon>
        <taxon>eudicotyledons</taxon>
        <taxon>Gunneridae</taxon>
        <taxon>Pentapetalae</taxon>
        <taxon>Caryophyllales</taxon>
        <taxon>Chenopodiaceae</taxon>
        <taxon>Chenopodioideae</taxon>
        <taxon>Anserineae</taxon>
        <taxon>Spinacia</taxon>
    </lineage>
</organism>
<name>A0A9R0K7U3_SPIOL</name>
<evidence type="ECO:0000256" key="12">
    <source>
        <dbReference type="ARBA" id="ARBA00022946"/>
    </source>
</evidence>
<dbReference type="EC" id="2.4.1.21" evidence="6"/>
<dbReference type="NCBIfam" id="TIGR02095">
    <property type="entry name" value="glgA"/>
    <property type="match status" value="1"/>
</dbReference>
<evidence type="ECO:0000256" key="7">
    <source>
        <dbReference type="ARBA" id="ARBA00022528"/>
    </source>
</evidence>
<dbReference type="GO" id="GO:0004373">
    <property type="term" value="F:alpha-1,4-glucan glucosyltransferase (UDP-glucose donor) activity"/>
    <property type="evidence" value="ECO:0007669"/>
    <property type="project" value="InterPro"/>
</dbReference>
<sequence length="799" mass="89247">MASLNSFLFTIDSRGLLHNSNGSHSLAYQRRKPLDCGGFLKFLGHSGDFAHGRSSLCCVKSVGGCRRGYSWRVGCSKEGTNDSSDSEDSKETDDAVQATIEKSNKVLAMQKELLQQIAQRKKLVSSIKSSIINHENEPFMRENDNSPPKVDFSTNQTRVNNEHTSGTVSSRNIDSFSSKVSKGQVPIPVNSREGRSGQGKLSLGTLNLGSSMQKEDLTRAPEKPPSKSDGRSSNEKRETIESLSRERTSYGLNTPKKTEENSMQPTFLSTTYIPSSIKDEQEQLEVGEQVNHPVREDAKPPPLAGANVMNVVLVAAECAPWRKTGGLGDVAGSLPKALARRGHRVMVVTPRYGDYADIQDSGVRKRYRVEGQDIEVGYFHTFVDGVDFVFIEAPMFRHLNDIYGGSRLDILKRMILFCKAAVEVPWYVPCGGACYGDGNLVFIANDWHTALLPVYLKAYYRDNGLMMYTRSVLVIHNIAHQGRGPVDDFSYVDLPPHYIDYFKMYDPVGGEHFNIFAAGLKAADRIVTVSHGYAWELKTQEGGWGLNGIINENDWKLRGIVNGIDVTEWNPKLDRHLHSDGYTNYSLENLKPGKSQCKEALQKELGLPVRDDVPLIGFIGRLDDQKGVDIIAESIPWLMGLDVQLVMLGTGRQDLEQMLRHFEGQYPDKVRGWVGFSVRTAHRITAGVDILLMPSRFEPCGLNQLYAMNYGTIPVVHAVGGLKDTVQPFDPYNNSGLGWTFDRAEAHRLVHALGNCLLTYRQYKDSWEGLQRRGMSQDLSWDHAAEIYEEVLVAAKYHW</sequence>
<comment type="similarity">
    <text evidence="5">Belongs to the glycosyltransferase 1 family. Bacterial/plant glycogen synthase subfamily.</text>
</comment>
<dbReference type="FunFam" id="3.40.50.2000:FF:000025">
    <property type="entry name" value="Starch synthase, chloroplastic/amyloplastic"/>
    <property type="match status" value="1"/>
</dbReference>
<evidence type="ECO:0000256" key="3">
    <source>
        <dbReference type="ARBA" id="ARBA00004602"/>
    </source>
</evidence>
<keyword evidence="9" id="KW-0328">Glycosyltransferase</keyword>
<reference evidence="17" key="2">
    <citation type="submission" date="2025-08" db="UniProtKB">
        <authorList>
            <consortium name="RefSeq"/>
        </authorList>
    </citation>
    <scope>IDENTIFICATION</scope>
    <source>
        <tissue evidence="17">Leaf</tissue>
    </source>
</reference>
<protein>
    <recommendedName>
        <fullName evidence="6">starch synthase</fullName>
        <ecNumber evidence="6">2.4.1.21</ecNumber>
    </recommendedName>
</protein>
<feature type="domain" description="Starch synthase catalytic" evidence="15">
    <location>
        <begin position="310"/>
        <end position="551"/>
    </location>
</feature>
<evidence type="ECO:0000313" key="17">
    <source>
        <dbReference type="RefSeq" id="XP_021860625.1"/>
    </source>
</evidence>
<dbReference type="SUPFAM" id="SSF53756">
    <property type="entry name" value="UDP-Glycosyltransferase/glycogen phosphorylase"/>
    <property type="match status" value="1"/>
</dbReference>
<dbReference type="CDD" id="cd03791">
    <property type="entry name" value="GT5_Glycogen_synthase_DULL1-like"/>
    <property type="match status" value="1"/>
</dbReference>
<keyword evidence="12" id="KW-0809">Transit peptide</keyword>
<dbReference type="GO" id="GO:0009507">
    <property type="term" value="C:chloroplast"/>
    <property type="evidence" value="ECO:0007669"/>
    <property type="project" value="UniProtKB-SubCell"/>
</dbReference>
<accession>A0A9R0K7U3</accession>
<comment type="subcellular location">
    <subcellularLocation>
        <location evidence="3">Plastid</location>
        <location evidence="3">Amyloplast</location>
    </subcellularLocation>
    <subcellularLocation>
        <location evidence="2">Plastid</location>
        <location evidence="2">Chloroplast</location>
    </subcellularLocation>
</comment>
<evidence type="ECO:0000256" key="11">
    <source>
        <dbReference type="ARBA" id="ARBA00022922"/>
    </source>
</evidence>
<dbReference type="Pfam" id="PF08323">
    <property type="entry name" value="Glyco_transf_5"/>
    <property type="match status" value="1"/>
</dbReference>
<evidence type="ECO:0000256" key="2">
    <source>
        <dbReference type="ARBA" id="ARBA00004229"/>
    </source>
</evidence>
<feature type="compositionally biased region" description="Basic and acidic residues" evidence="14">
    <location>
        <begin position="213"/>
        <end position="248"/>
    </location>
</feature>